<evidence type="ECO:0000259" key="6">
    <source>
        <dbReference type="PROSITE" id="PS51443"/>
    </source>
</evidence>
<dbReference type="PROSITE" id="PS51443">
    <property type="entry name" value="PCS"/>
    <property type="match status" value="1"/>
</dbReference>
<dbReference type="InterPro" id="IPR038156">
    <property type="entry name" value="PCS_N_sf"/>
</dbReference>
<proteinExistence type="predicted"/>
<evidence type="ECO:0000256" key="5">
    <source>
        <dbReference type="SAM" id="SignalP"/>
    </source>
</evidence>
<accession>A0ABT5YLF3</accession>
<keyword evidence="3" id="KW-0808">Transferase</keyword>
<dbReference type="EC" id="2.3.2.15" evidence="1"/>
<dbReference type="RefSeq" id="WP_275821530.1">
    <property type="nucleotide sequence ID" value="NZ_JARHUD010000004.1"/>
</dbReference>
<keyword evidence="4" id="KW-0479">Metal-binding</keyword>
<protein>
    <recommendedName>
        <fullName evidence="1">glutathione gamma-glutamylcysteinyltransferase</fullName>
        <ecNumber evidence="1">2.3.2.15</ecNumber>
    </recommendedName>
</protein>
<dbReference type="Pfam" id="PF05023">
    <property type="entry name" value="Phytochelatin"/>
    <property type="match status" value="1"/>
</dbReference>
<feature type="chain" id="PRO_5046902100" description="glutathione gamma-glutamylcysteinyltransferase" evidence="5">
    <location>
        <begin position="22"/>
        <end position="234"/>
    </location>
</feature>
<dbReference type="PANTHER" id="PTHR33447">
    <property type="entry name" value="GLUTATHIONE GAMMA-GLUTAMYLCYSTEINYLTRANSFERASE"/>
    <property type="match status" value="1"/>
</dbReference>
<keyword evidence="2" id="KW-0104">Cadmium</keyword>
<evidence type="ECO:0000313" key="8">
    <source>
        <dbReference type="Proteomes" id="UP001215503"/>
    </source>
</evidence>
<feature type="domain" description="Peptidase C83" evidence="6">
    <location>
        <begin position="12"/>
        <end position="234"/>
    </location>
</feature>
<evidence type="ECO:0000256" key="2">
    <source>
        <dbReference type="ARBA" id="ARBA00022539"/>
    </source>
</evidence>
<dbReference type="PANTHER" id="PTHR33447:SF20">
    <property type="entry name" value="GLUTATHIONE GAMMA-GLUTAMYLCYSTEINYLTRANSFERASE"/>
    <property type="match status" value="1"/>
</dbReference>
<organism evidence="7 8">
    <name type="scientific">Aquibaculum arenosum</name>
    <dbReference type="NCBI Taxonomy" id="3032591"/>
    <lineage>
        <taxon>Bacteria</taxon>
        <taxon>Pseudomonadati</taxon>
        <taxon>Pseudomonadota</taxon>
        <taxon>Alphaproteobacteria</taxon>
        <taxon>Rhodospirillales</taxon>
        <taxon>Rhodovibrionaceae</taxon>
        <taxon>Aquibaculum</taxon>
    </lineage>
</organism>
<evidence type="ECO:0000256" key="4">
    <source>
        <dbReference type="ARBA" id="ARBA00022723"/>
    </source>
</evidence>
<keyword evidence="8" id="KW-1185">Reference proteome</keyword>
<keyword evidence="5" id="KW-0732">Signal</keyword>
<evidence type="ECO:0000313" key="7">
    <source>
        <dbReference type="EMBL" id="MDF2095781.1"/>
    </source>
</evidence>
<reference evidence="7 8" key="1">
    <citation type="submission" date="2023-03" db="EMBL/GenBank/DDBJ databases">
        <title>Fodinicurvata sp. CAU 1616 isolated from sea sendiment.</title>
        <authorList>
            <person name="Kim W."/>
        </authorList>
    </citation>
    <scope>NUCLEOTIDE SEQUENCE [LARGE SCALE GENOMIC DNA]</scope>
    <source>
        <strain evidence="7 8">CAU 1616</strain>
    </source>
</reference>
<evidence type="ECO:0000256" key="1">
    <source>
        <dbReference type="ARBA" id="ARBA00012468"/>
    </source>
</evidence>
<dbReference type="InterPro" id="IPR040409">
    <property type="entry name" value="PCS-like"/>
</dbReference>
<evidence type="ECO:0000256" key="3">
    <source>
        <dbReference type="ARBA" id="ARBA00022679"/>
    </source>
</evidence>
<dbReference type="InterPro" id="IPR007719">
    <property type="entry name" value="PCS_N"/>
</dbReference>
<dbReference type="EMBL" id="JARHUD010000004">
    <property type="protein sequence ID" value="MDF2095781.1"/>
    <property type="molecule type" value="Genomic_DNA"/>
</dbReference>
<sequence>MKLSVLAALKGAALGALLVLAAPAAAEPVYLTTPEGDERLLASKPLSDYIALATYLEYEHIQTFCAPATMAGVLNSLDVERPQPLRIYPFELFTQDSIFTEENQAVKAYAKVEHEGMTLEEIGTFLTNLGVEAEVHYADALDTDALRQIAQDTLADPDARLVVNYTREVIGQIGAGHVSPIGAYHPDSDSLLVLDVAKYKYPPSWLTLDEMLAAMQAVDSGSGLSRGLVVVRRP</sequence>
<feature type="signal peptide" evidence="5">
    <location>
        <begin position="1"/>
        <end position="21"/>
    </location>
</feature>
<dbReference type="Proteomes" id="UP001215503">
    <property type="component" value="Unassembled WGS sequence"/>
</dbReference>
<dbReference type="SUPFAM" id="SSF54001">
    <property type="entry name" value="Cysteine proteinases"/>
    <property type="match status" value="1"/>
</dbReference>
<gene>
    <name evidence="7" type="ORF">P2G67_07310</name>
</gene>
<dbReference type="InterPro" id="IPR038765">
    <property type="entry name" value="Papain-like_cys_pep_sf"/>
</dbReference>
<comment type="caution">
    <text evidence="7">The sequence shown here is derived from an EMBL/GenBank/DDBJ whole genome shotgun (WGS) entry which is preliminary data.</text>
</comment>
<dbReference type="Gene3D" id="3.90.70.30">
    <property type="entry name" value="Phytochelatin synthase, N-terminal domain"/>
    <property type="match status" value="1"/>
</dbReference>
<name>A0ABT5YLF3_9PROT</name>